<dbReference type="GO" id="GO:0005506">
    <property type="term" value="F:iron ion binding"/>
    <property type="evidence" value="ECO:0007669"/>
    <property type="project" value="InterPro"/>
</dbReference>
<evidence type="ECO:0000313" key="7">
    <source>
        <dbReference type="EMBL" id="ANY14742.1"/>
    </source>
</evidence>
<reference evidence="7 10" key="2">
    <citation type="submission" date="2016-07" db="EMBL/GenBank/DDBJ databases">
        <title>Complete genome sequences of Bordetella pseudohinzii.</title>
        <authorList>
            <person name="Spilker T."/>
            <person name="Darrah R."/>
            <person name="LiPuma J.J."/>
        </authorList>
    </citation>
    <scope>NUCLEOTIDE SEQUENCE [LARGE SCALE GENOMIC DNA]</scope>
    <source>
        <strain evidence="7 10">HI4681</strain>
    </source>
</reference>
<dbReference type="RefSeq" id="WP_043210123.1">
    <property type="nucleotide sequence ID" value="NZ_CAJGUP010000067.1"/>
</dbReference>
<dbReference type="GO" id="GO:0020037">
    <property type="term" value="F:heme binding"/>
    <property type="evidence" value="ECO:0007669"/>
    <property type="project" value="InterPro"/>
</dbReference>
<keyword evidence="10" id="KW-1185">Reference proteome</keyword>
<feature type="binding site" description="covalent" evidence="4">
    <location>
        <position position="326"/>
    </location>
    <ligand>
        <name>heme c</name>
        <dbReference type="ChEBI" id="CHEBI:61717"/>
        <label>3</label>
    </ligand>
</feature>
<evidence type="ECO:0000256" key="3">
    <source>
        <dbReference type="ARBA" id="ARBA00023004"/>
    </source>
</evidence>
<name>A0A0J6F391_9BORD</name>
<feature type="binding site" description="axial binding residue" evidence="5">
    <location>
        <position position="61"/>
    </location>
    <ligand>
        <name>heme c</name>
        <dbReference type="ChEBI" id="CHEBI:61717"/>
        <label>1</label>
    </ligand>
    <ligandPart>
        <name>Fe</name>
        <dbReference type="ChEBI" id="CHEBI:18248"/>
    </ligandPart>
</feature>
<evidence type="ECO:0000256" key="2">
    <source>
        <dbReference type="ARBA" id="ARBA00022723"/>
    </source>
</evidence>
<feature type="binding site" description="covalent" evidence="4">
    <location>
        <position position="329"/>
    </location>
    <ligand>
        <name>heme c</name>
        <dbReference type="ChEBI" id="CHEBI:61717"/>
        <label>3</label>
    </ligand>
</feature>
<feature type="binding site" description="covalent" evidence="4">
    <location>
        <position position="57"/>
    </location>
    <ligand>
        <name>heme c</name>
        <dbReference type="ChEBI" id="CHEBI:61717"/>
        <label>1</label>
    </ligand>
</feature>
<dbReference type="KEGG" id="bpdz:BBN53_01850"/>
<dbReference type="InterPro" id="IPR051459">
    <property type="entry name" value="Cytochrome_c-type_DH"/>
</dbReference>
<feature type="binding site" description="covalent" evidence="4">
    <location>
        <position position="206"/>
    </location>
    <ligand>
        <name>heme c</name>
        <dbReference type="ChEBI" id="CHEBI:61717"/>
        <label>2</label>
    </ligand>
</feature>
<dbReference type="PIRSF" id="PIRSF000018">
    <property type="entry name" value="Mb_ADH_cyt_c"/>
    <property type="match status" value="1"/>
</dbReference>
<evidence type="ECO:0000313" key="9">
    <source>
        <dbReference type="Proteomes" id="UP000053096"/>
    </source>
</evidence>
<evidence type="ECO:0000313" key="10">
    <source>
        <dbReference type="Proteomes" id="UP000092950"/>
    </source>
</evidence>
<feature type="domain" description="Cytochrome c" evidence="6">
    <location>
        <begin position="43"/>
        <end position="146"/>
    </location>
</feature>
<comment type="cofactor">
    <cofactor evidence="4">
        <name>heme c</name>
        <dbReference type="ChEBI" id="CHEBI:61717"/>
    </cofactor>
    <text evidence="4">Binds 3 heme c groups covalently per subunit.</text>
</comment>
<dbReference type="AlphaFoldDB" id="A0A0J6F391"/>
<feature type="binding site" description="axial binding residue" evidence="5">
    <location>
        <position position="207"/>
    </location>
    <ligand>
        <name>heme c</name>
        <dbReference type="ChEBI" id="CHEBI:61717"/>
        <label>2</label>
    </ligand>
    <ligandPart>
        <name>Fe</name>
        <dbReference type="ChEBI" id="CHEBI:18248"/>
    </ligandPart>
</feature>
<feature type="domain" description="Cytochrome c" evidence="6">
    <location>
        <begin position="188"/>
        <end position="298"/>
    </location>
</feature>
<reference evidence="8 9" key="1">
    <citation type="submission" date="2015-09" db="EMBL/GenBank/DDBJ databases">
        <authorList>
            <person name="Jackson K.R."/>
            <person name="Lunt B.L."/>
            <person name="Fisher J.N.B."/>
            <person name="Gardner A.V."/>
            <person name="Bailey M.E."/>
            <person name="Deus L.M."/>
            <person name="Earl A.S."/>
            <person name="Gibby P.D."/>
            <person name="Hartmann K.A."/>
            <person name="Liu J.E."/>
            <person name="Manci A.M."/>
            <person name="Nielsen D.A."/>
            <person name="Solomon M.B."/>
            <person name="Breakwell D.P."/>
            <person name="Burnett S.H."/>
            <person name="Grose J.H."/>
        </authorList>
    </citation>
    <scope>NUCLEOTIDE SEQUENCE [LARGE SCALE GENOMIC DNA]</scope>
    <source>
        <strain evidence="8 9">2789STDY5608636</strain>
    </source>
</reference>
<evidence type="ECO:0000256" key="1">
    <source>
        <dbReference type="ARBA" id="ARBA00022617"/>
    </source>
</evidence>
<dbReference type="Proteomes" id="UP000092950">
    <property type="component" value="Chromosome"/>
</dbReference>
<protein>
    <submittedName>
        <fullName evidence="7">Alcohol dehydrogenase</fullName>
    </submittedName>
    <submittedName>
        <fullName evidence="8">G3-ADH subunit II</fullName>
    </submittedName>
</protein>
<dbReference type="Gene3D" id="1.10.760.10">
    <property type="entry name" value="Cytochrome c-like domain"/>
    <property type="match status" value="2"/>
</dbReference>
<organism evidence="8 9">
    <name type="scientific">Bordetella pseudohinzii</name>
    <dbReference type="NCBI Taxonomy" id="1331258"/>
    <lineage>
        <taxon>Bacteria</taxon>
        <taxon>Pseudomonadati</taxon>
        <taxon>Pseudomonadota</taxon>
        <taxon>Betaproteobacteria</taxon>
        <taxon>Burkholderiales</taxon>
        <taxon>Alcaligenaceae</taxon>
        <taxon>Bordetella</taxon>
    </lineage>
</organism>
<evidence type="ECO:0000256" key="4">
    <source>
        <dbReference type="PIRSR" id="PIRSR000018-50"/>
    </source>
</evidence>
<feature type="binding site" description="covalent" evidence="4">
    <location>
        <position position="203"/>
    </location>
    <ligand>
        <name>heme c</name>
        <dbReference type="ChEBI" id="CHEBI:61717"/>
        <label>2</label>
    </ligand>
</feature>
<evidence type="ECO:0000256" key="5">
    <source>
        <dbReference type="PIRSR" id="PIRSR000018-51"/>
    </source>
</evidence>
<dbReference type="PANTHER" id="PTHR35008">
    <property type="entry name" value="BLL4482 PROTEIN-RELATED"/>
    <property type="match status" value="1"/>
</dbReference>
<keyword evidence="1 4" id="KW-0349">Heme</keyword>
<dbReference type="Pfam" id="PF00034">
    <property type="entry name" value="Cytochrom_C"/>
    <property type="match status" value="2"/>
</dbReference>
<feature type="binding site" description="covalent" evidence="4">
    <location>
        <position position="60"/>
    </location>
    <ligand>
        <name>heme c</name>
        <dbReference type="ChEBI" id="CHEBI:61717"/>
        <label>1</label>
    </ligand>
</feature>
<dbReference type="EMBL" id="CYTV01000003">
    <property type="protein sequence ID" value="CUI59323.1"/>
    <property type="molecule type" value="Genomic_DNA"/>
</dbReference>
<dbReference type="GO" id="GO:0016020">
    <property type="term" value="C:membrane"/>
    <property type="evidence" value="ECO:0007669"/>
    <property type="project" value="InterPro"/>
</dbReference>
<accession>A0A0J6F391</accession>
<dbReference type="InterPro" id="IPR036909">
    <property type="entry name" value="Cyt_c-like_dom_sf"/>
</dbReference>
<evidence type="ECO:0000313" key="8">
    <source>
        <dbReference type="EMBL" id="CUI59323.1"/>
    </source>
</evidence>
<dbReference type="OrthoDB" id="9809720at2"/>
<dbReference type="SUPFAM" id="SSF46626">
    <property type="entry name" value="Cytochrome c"/>
    <property type="match status" value="3"/>
</dbReference>
<keyword evidence="3 5" id="KW-0408">Iron</keyword>
<keyword evidence="2 5" id="KW-0479">Metal-binding</keyword>
<accession>A0A0M7DZ11</accession>
<dbReference type="GO" id="GO:0009055">
    <property type="term" value="F:electron transfer activity"/>
    <property type="evidence" value="ECO:0007669"/>
    <property type="project" value="InterPro"/>
</dbReference>
<dbReference type="InterPro" id="IPR014353">
    <property type="entry name" value="Membr-bd_ADH_cyt_c"/>
</dbReference>
<dbReference type="PROSITE" id="PS51007">
    <property type="entry name" value="CYTC"/>
    <property type="match status" value="3"/>
</dbReference>
<feature type="domain" description="Cytochrome c" evidence="6">
    <location>
        <begin position="313"/>
        <end position="403"/>
    </location>
</feature>
<sequence length="424" mass="45233">MKKWMTLIALTLAALLAAAAGLVYWLGTREEPLPQAARLDAGTLVERGRYLAQVGNCAACHTARGGPRYAGGTPVPTPFGTLYGPNITPDPETGIGGWSAEDFWRALHEGKAPGGRLLYPAFPYTEYTRMPREDVDALYAYLRTVPPVKQASRPPALDWPYDQRPLLAAWRALYFRAGAYQPDPTQSTQWNRGRYLVQGPGHCAACHAPRNSLGATQDGARLPGGVIPVIQWYAPPLNSDALRGLGSWRAEDIAGLLRHGMATPSVATGPMAEVVLGSTQHLSADDAQAIGVYLKALPPAVALPDGKRAPTASVMRIGERLYGQHCAGCHQDNGRGSGQAWPPLAMNPSVTATSSLNTIHMVLDGGFAPATAANPRPHGMPPFGPFLDDNDIAAVVTYIRSSWGNDAGAVSALEVKRARQDARP</sequence>
<gene>
    <name evidence="8" type="primary">adhB</name>
    <name evidence="7" type="ORF">BBN53_01850</name>
    <name evidence="8" type="ORF">ERS370011_01278</name>
</gene>
<proteinExistence type="predicted"/>
<dbReference type="Proteomes" id="UP000053096">
    <property type="component" value="Unassembled WGS sequence"/>
</dbReference>
<dbReference type="EMBL" id="CP016440">
    <property type="protein sequence ID" value="ANY14742.1"/>
    <property type="molecule type" value="Genomic_DNA"/>
</dbReference>
<dbReference type="GO" id="GO:0016614">
    <property type="term" value="F:oxidoreductase activity, acting on CH-OH group of donors"/>
    <property type="evidence" value="ECO:0007669"/>
    <property type="project" value="InterPro"/>
</dbReference>
<feature type="binding site" description="axial binding residue" evidence="5">
    <location>
        <position position="330"/>
    </location>
    <ligand>
        <name>heme c</name>
        <dbReference type="ChEBI" id="CHEBI:61717"/>
        <label>3</label>
    </ligand>
    <ligandPart>
        <name>Fe</name>
        <dbReference type="ChEBI" id="CHEBI:18248"/>
    </ligandPart>
</feature>
<evidence type="ECO:0000259" key="6">
    <source>
        <dbReference type="PROSITE" id="PS51007"/>
    </source>
</evidence>
<dbReference type="PANTHER" id="PTHR35008:SF4">
    <property type="entry name" value="BLL4482 PROTEIN"/>
    <property type="match status" value="1"/>
</dbReference>
<dbReference type="InterPro" id="IPR009056">
    <property type="entry name" value="Cyt_c-like_dom"/>
</dbReference>